<sequence length="242" mass="26286">MPSLPFSYTDPRSSSIPAPSCTSPPATFEEWWCRLEALRRHTHELQRLLLQAAPNPTFFRLHADFYFLPPTLAPLACLTSSTCSTASPSPSSSSPSSSSSNLSLFPLYSTSALPPPPPAPSSSTSSPTLHHLEDVLAALAFDAPQLQRFRDASTMASWFKLQLSVRIHGGRGVGSVEAALRNVLPRPPSSATLTDRSSPDGERERSLHALYHLQKKHATASGVLILHHDINALVLIRIGDYD</sequence>
<name>L8GQV3_ACACF</name>
<gene>
    <name evidence="2" type="ORF">ACA1_220580</name>
</gene>
<evidence type="ECO:0000313" key="2">
    <source>
        <dbReference type="EMBL" id="ELR15297.1"/>
    </source>
</evidence>
<dbReference type="EMBL" id="KB008036">
    <property type="protein sequence ID" value="ELR15297.1"/>
    <property type="molecule type" value="Genomic_DNA"/>
</dbReference>
<evidence type="ECO:0000256" key="1">
    <source>
        <dbReference type="SAM" id="MobiDB-lite"/>
    </source>
</evidence>
<organism evidence="2 3">
    <name type="scientific">Acanthamoeba castellanii (strain ATCC 30010 / Neff)</name>
    <dbReference type="NCBI Taxonomy" id="1257118"/>
    <lineage>
        <taxon>Eukaryota</taxon>
        <taxon>Amoebozoa</taxon>
        <taxon>Discosea</taxon>
        <taxon>Longamoebia</taxon>
        <taxon>Centramoebida</taxon>
        <taxon>Acanthamoebidae</taxon>
        <taxon>Acanthamoeba</taxon>
    </lineage>
</organism>
<accession>L8GQV3</accession>
<dbReference type="RefSeq" id="XP_004337310.1">
    <property type="nucleotide sequence ID" value="XM_004337262.1"/>
</dbReference>
<proteinExistence type="predicted"/>
<dbReference type="KEGG" id="acan:ACA1_220580"/>
<feature type="compositionally biased region" description="Polar residues" evidence="1">
    <location>
        <begin position="10"/>
        <end position="23"/>
    </location>
</feature>
<dbReference type="Proteomes" id="UP000011083">
    <property type="component" value="Unassembled WGS sequence"/>
</dbReference>
<dbReference type="GeneID" id="14915948"/>
<dbReference type="AlphaFoldDB" id="L8GQV3"/>
<keyword evidence="3" id="KW-1185">Reference proteome</keyword>
<reference evidence="2 3" key="1">
    <citation type="journal article" date="2013" name="Genome Biol.">
        <title>Genome of Acanthamoeba castellanii highlights extensive lateral gene transfer and early evolution of tyrosine kinase signaling.</title>
        <authorList>
            <person name="Clarke M."/>
            <person name="Lohan A.J."/>
            <person name="Liu B."/>
            <person name="Lagkouvardos I."/>
            <person name="Roy S."/>
            <person name="Zafar N."/>
            <person name="Bertelli C."/>
            <person name="Schilde C."/>
            <person name="Kianianmomeni A."/>
            <person name="Burglin T.R."/>
            <person name="Frech C."/>
            <person name="Turcotte B."/>
            <person name="Kopec K.O."/>
            <person name="Synnott J.M."/>
            <person name="Choo C."/>
            <person name="Paponov I."/>
            <person name="Finkler A."/>
            <person name="Soon Heng Tan C."/>
            <person name="Hutchins A.P."/>
            <person name="Weinmeier T."/>
            <person name="Rattei T."/>
            <person name="Chu J.S."/>
            <person name="Gimenez G."/>
            <person name="Irimia M."/>
            <person name="Rigden D.J."/>
            <person name="Fitzpatrick D.A."/>
            <person name="Lorenzo-Morales J."/>
            <person name="Bateman A."/>
            <person name="Chiu C.H."/>
            <person name="Tang P."/>
            <person name="Hegemann P."/>
            <person name="Fromm H."/>
            <person name="Raoult D."/>
            <person name="Greub G."/>
            <person name="Miranda-Saavedra D."/>
            <person name="Chen N."/>
            <person name="Nash P."/>
            <person name="Ginger M.L."/>
            <person name="Horn M."/>
            <person name="Schaap P."/>
            <person name="Caler L."/>
            <person name="Loftus B."/>
        </authorList>
    </citation>
    <scope>NUCLEOTIDE SEQUENCE [LARGE SCALE GENOMIC DNA]</scope>
    <source>
        <strain evidence="2 3">Neff</strain>
    </source>
</reference>
<evidence type="ECO:0000313" key="3">
    <source>
        <dbReference type="Proteomes" id="UP000011083"/>
    </source>
</evidence>
<protein>
    <submittedName>
        <fullName evidence="2">Uncharacterized protein</fullName>
    </submittedName>
</protein>
<dbReference type="VEuPathDB" id="AmoebaDB:ACA1_220580"/>
<feature type="region of interest" description="Disordered" evidence="1">
    <location>
        <begin position="185"/>
        <end position="204"/>
    </location>
</feature>
<feature type="region of interest" description="Disordered" evidence="1">
    <location>
        <begin position="1"/>
        <end position="23"/>
    </location>
</feature>